<gene>
    <name evidence="2" type="ORF">VNI00_013872</name>
</gene>
<evidence type="ECO:0000313" key="2">
    <source>
        <dbReference type="EMBL" id="KAK7030926.1"/>
    </source>
</evidence>
<dbReference type="EMBL" id="JAYKXP010000073">
    <property type="protein sequence ID" value="KAK7030926.1"/>
    <property type="molecule type" value="Genomic_DNA"/>
</dbReference>
<proteinExistence type="predicted"/>
<keyword evidence="1" id="KW-0175">Coiled coil</keyword>
<sequence length="208" mass="23456">MLSDQTLASQSELWAGAEFASSSSYYASETPRKRSVALEALTPSNFPSRKVRAIAGPQQEAYDREREARAALQLELASVIQERKSLLSENEHLKQLLSEIAKGRERQIESIRDDLGVCMINVGLLGQENAALRQQILHGKEENTQETNFLRNDVAELFRIAREGTNTIQRQDHLLMELDRAIQPNSALTFRNLILFSFVTLIGVFARI</sequence>
<feature type="coiled-coil region" evidence="1">
    <location>
        <begin position="62"/>
        <end position="96"/>
    </location>
</feature>
<name>A0AAW0BXU4_9AGAR</name>
<evidence type="ECO:0000313" key="3">
    <source>
        <dbReference type="Proteomes" id="UP001383192"/>
    </source>
</evidence>
<organism evidence="2 3">
    <name type="scientific">Paramarasmius palmivorus</name>
    <dbReference type="NCBI Taxonomy" id="297713"/>
    <lineage>
        <taxon>Eukaryota</taxon>
        <taxon>Fungi</taxon>
        <taxon>Dikarya</taxon>
        <taxon>Basidiomycota</taxon>
        <taxon>Agaricomycotina</taxon>
        <taxon>Agaricomycetes</taxon>
        <taxon>Agaricomycetidae</taxon>
        <taxon>Agaricales</taxon>
        <taxon>Marasmiineae</taxon>
        <taxon>Marasmiaceae</taxon>
        <taxon>Paramarasmius</taxon>
    </lineage>
</organism>
<reference evidence="2 3" key="1">
    <citation type="submission" date="2024-01" db="EMBL/GenBank/DDBJ databases">
        <title>A draft genome for a cacao thread blight-causing isolate of Paramarasmius palmivorus.</title>
        <authorList>
            <person name="Baruah I.K."/>
            <person name="Bukari Y."/>
            <person name="Amoako-Attah I."/>
            <person name="Meinhardt L.W."/>
            <person name="Bailey B.A."/>
            <person name="Cohen S.P."/>
        </authorList>
    </citation>
    <scope>NUCLEOTIDE SEQUENCE [LARGE SCALE GENOMIC DNA]</scope>
    <source>
        <strain evidence="2 3">GH-12</strain>
    </source>
</reference>
<accession>A0AAW0BXU4</accession>
<dbReference type="AlphaFoldDB" id="A0AAW0BXU4"/>
<protein>
    <submittedName>
        <fullName evidence="2">Uncharacterized protein</fullName>
    </submittedName>
</protein>
<keyword evidence="3" id="KW-1185">Reference proteome</keyword>
<evidence type="ECO:0000256" key="1">
    <source>
        <dbReference type="SAM" id="Coils"/>
    </source>
</evidence>
<dbReference type="Proteomes" id="UP001383192">
    <property type="component" value="Unassembled WGS sequence"/>
</dbReference>
<comment type="caution">
    <text evidence="2">The sequence shown here is derived from an EMBL/GenBank/DDBJ whole genome shotgun (WGS) entry which is preliminary data.</text>
</comment>